<protein>
    <recommendedName>
        <fullName evidence="4">3-deoxy-7-phosphoheptulonate synthase</fullName>
        <ecNumber evidence="4">2.5.1.54</ecNumber>
    </recommendedName>
    <alternativeName>
        <fullName evidence="10">3-deoxy-D-arabino-heptulosonate 7-phosphate synthase</fullName>
    </alternativeName>
    <alternativeName>
        <fullName evidence="9">DAHP synthase</fullName>
    </alternativeName>
    <alternativeName>
        <fullName evidence="8">Phospho-2-keto-3-deoxyheptonate aldolase</fullName>
    </alternativeName>
</protein>
<gene>
    <name evidence="14" type="ORF">ABIA52_000888</name>
</gene>
<dbReference type="Gene3D" id="3.20.20.70">
    <property type="entry name" value="Aldolase class I"/>
    <property type="match status" value="1"/>
</dbReference>
<organism evidence="14 15">
    <name type="scientific">Paenarthrobacter histidinolovorans</name>
    <dbReference type="NCBI Taxonomy" id="43664"/>
    <lineage>
        <taxon>Bacteria</taxon>
        <taxon>Bacillati</taxon>
        <taxon>Actinomycetota</taxon>
        <taxon>Actinomycetes</taxon>
        <taxon>Micrococcales</taxon>
        <taxon>Micrococcaceae</taxon>
        <taxon>Paenarthrobacter</taxon>
    </lineage>
</organism>
<feature type="compositionally biased region" description="Low complexity" evidence="12">
    <location>
        <begin position="335"/>
        <end position="347"/>
    </location>
</feature>
<evidence type="ECO:0000256" key="7">
    <source>
        <dbReference type="ARBA" id="ARBA00023141"/>
    </source>
</evidence>
<comment type="catalytic activity">
    <reaction evidence="11">
        <text>D-erythrose 4-phosphate + phosphoenolpyruvate + H2O = 7-phospho-2-dehydro-3-deoxy-D-arabino-heptonate + phosphate</text>
        <dbReference type="Rhea" id="RHEA:14717"/>
        <dbReference type="ChEBI" id="CHEBI:15377"/>
        <dbReference type="ChEBI" id="CHEBI:16897"/>
        <dbReference type="ChEBI" id="CHEBI:43474"/>
        <dbReference type="ChEBI" id="CHEBI:58394"/>
        <dbReference type="ChEBI" id="CHEBI:58702"/>
        <dbReference type="EC" id="2.5.1.54"/>
    </reaction>
</comment>
<dbReference type="NCBIfam" id="TIGR00034">
    <property type="entry name" value="aroFGH"/>
    <property type="match status" value="1"/>
</dbReference>
<accession>A0ABW8N4D1</accession>
<evidence type="ECO:0000313" key="15">
    <source>
        <dbReference type="Proteomes" id="UP001620520"/>
    </source>
</evidence>
<comment type="caution">
    <text evidence="14">The sequence shown here is derived from an EMBL/GenBank/DDBJ whole genome shotgun (WGS) entry which is preliminary data.</text>
</comment>
<keyword evidence="5" id="KW-0028">Amino-acid biosynthesis</keyword>
<dbReference type="InterPro" id="IPR006219">
    <property type="entry name" value="DAHP_synth_1"/>
</dbReference>
<name>A0ABW8N4D1_9MICC</name>
<evidence type="ECO:0000256" key="9">
    <source>
        <dbReference type="ARBA" id="ARBA00031349"/>
    </source>
</evidence>
<evidence type="ECO:0000256" key="2">
    <source>
        <dbReference type="ARBA" id="ARBA00004688"/>
    </source>
</evidence>
<comment type="function">
    <text evidence="1">Stereospecific condensation of phosphoenolpyruvate (PEP) and D-erythrose-4-phosphate (E4P) giving rise to 3-deoxy-D-arabino-heptulosonate-7-phosphate (DAHP).</text>
</comment>
<evidence type="ECO:0000256" key="6">
    <source>
        <dbReference type="ARBA" id="ARBA00022679"/>
    </source>
</evidence>
<evidence type="ECO:0000256" key="10">
    <source>
        <dbReference type="ARBA" id="ARBA00032193"/>
    </source>
</evidence>
<evidence type="ECO:0000256" key="12">
    <source>
        <dbReference type="SAM" id="MobiDB-lite"/>
    </source>
</evidence>
<dbReference type="GO" id="GO:0003849">
    <property type="term" value="F:3-deoxy-7-phosphoheptulonate synthase activity"/>
    <property type="evidence" value="ECO:0007669"/>
    <property type="project" value="UniProtKB-EC"/>
</dbReference>
<proteinExistence type="inferred from homology"/>
<dbReference type="Pfam" id="PF00793">
    <property type="entry name" value="DAHP_synth_1"/>
    <property type="match status" value="1"/>
</dbReference>
<feature type="domain" description="DAHP synthetase I/KDSA" evidence="13">
    <location>
        <begin position="65"/>
        <end position="314"/>
    </location>
</feature>
<dbReference type="EC" id="2.5.1.54" evidence="4"/>
<keyword evidence="7" id="KW-0057">Aromatic amino acid biosynthesis</keyword>
<comment type="similarity">
    <text evidence="3">Belongs to the class-I DAHP synthase family.</text>
</comment>
<dbReference type="InterPro" id="IPR013785">
    <property type="entry name" value="Aldolase_TIM"/>
</dbReference>
<evidence type="ECO:0000313" key="14">
    <source>
        <dbReference type="EMBL" id="MFK4637999.1"/>
    </source>
</evidence>
<reference evidence="14 15" key="1">
    <citation type="submission" date="2024-10" db="EMBL/GenBank/DDBJ databases">
        <title>Novel secondary metabolite-producing bacteria for plant disease control.</title>
        <authorList>
            <person name="Chevrette M."/>
        </authorList>
    </citation>
    <scope>NUCLEOTIDE SEQUENCE [LARGE SCALE GENOMIC DNA]</scope>
    <source>
        <strain evidence="14 15">J30 TE3557</strain>
    </source>
</reference>
<feature type="compositionally biased region" description="Basic and acidic residues" evidence="12">
    <location>
        <begin position="320"/>
        <end position="334"/>
    </location>
</feature>
<evidence type="ECO:0000256" key="8">
    <source>
        <dbReference type="ARBA" id="ARBA00031111"/>
    </source>
</evidence>
<dbReference type="InterPro" id="IPR006218">
    <property type="entry name" value="DAHP1/KDSA"/>
</dbReference>
<dbReference type="Proteomes" id="UP001620520">
    <property type="component" value="Unassembled WGS sequence"/>
</dbReference>
<dbReference type="PANTHER" id="PTHR21225">
    <property type="entry name" value="PHOSPHO-2-DEHYDRO-3-DEOXYHEPTONATE ALDOLASE DAHP SYNTHETASE"/>
    <property type="match status" value="1"/>
</dbReference>
<feature type="region of interest" description="Disordered" evidence="12">
    <location>
        <begin position="320"/>
        <end position="352"/>
    </location>
</feature>
<evidence type="ECO:0000256" key="1">
    <source>
        <dbReference type="ARBA" id="ARBA00003726"/>
    </source>
</evidence>
<dbReference type="EMBL" id="JBIYEW010000003">
    <property type="protein sequence ID" value="MFK4637999.1"/>
    <property type="molecule type" value="Genomic_DNA"/>
</dbReference>
<comment type="pathway">
    <text evidence="2">Metabolic intermediate biosynthesis; chorismate biosynthesis; chorismate from D-erythrose 4-phosphate and phosphoenolpyruvate: step 1/7.</text>
</comment>
<dbReference type="SUPFAM" id="SSF51569">
    <property type="entry name" value="Aldolase"/>
    <property type="match status" value="1"/>
</dbReference>
<keyword evidence="6 14" id="KW-0808">Transferase</keyword>
<dbReference type="PANTHER" id="PTHR21225:SF12">
    <property type="entry name" value="PHOSPHO-2-DEHYDRO-3-DEOXYHEPTONATE ALDOLASE, TYROSINE-INHIBITED"/>
    <property type="match status" value="1"/>
</dbReference>
<evidence type="ECO:0000256" key="5">
    <source>
        <dbReference type="ARBA" id="ARBA00022605"/>
    </source>
</evidence>
<evidence type="ECO:0000259" key="13">
    <source>
        <dbReference type="Pfam" id="PF00793"/>
    </source>
</evidence>
<feature type="region of interest" description="Disordered" evidence="12">
    <location>
        <begin position="409"/>
        <end position="430"/>
    </location>
</feature>
<evidence type="ECO:0000256" key="4">
    <source>
        <dbReference type="ARBA" id="ARBA00012694"/>
    </source>
</evidence>
<dbReference type="NCBIfam" id="NF009395">
    <property type="entry name" value="PRK12755.1"/>
    <property type="match status" value="1"/>
</dbReference>
<evidence type="ECO:0000256" key="3">
    <source>
        <dbReference type="ARBA" id="ARBA00007985"/>
    </source>
</evidence>
<evidence type="ECO:0000256" key="11">
    <source>
        <dbReference type="ARBA" id="ARBA00047508"/>
    </source>
</evidence>
<keyword evidence="15" id="KW-1185">Reference proteome</keyword>
<sequence>MTSTAPESIEAIDSPAATNVAQPATSNLRVARFEPLPAPQDLIAELPLDARSAAVVDRGRDQVRAIMDGVDDRLLVIVGPCSIHDPKAGLEYARRLVSQAEKHKEDLLVVMRTYFEKPRTTVGWKGLINDPHLDGSHDIAAGLRAARGFLKQVTALGLPTATEFLEPISPQYMADLVSWGAIGARTTESQIHRQLASGLSMPIGFKNGTDGDLQVAIDACGASAAEQAFLGIDDDGRAALVATSGNPDTHVILRGGRKGPNYSKDDVAAASAKLASKGLNPRLIVDASHANSGKSHHRQAEVALEIGAQLEAGASLPDCRRHAGELPGGRRAEPGRGQAAGQRAGARVRPERHRRLHGMGCHRFGAGTTRGLGQEAPGSLGGVVRSAPFRGRAAQPATRSALPAASPRIGRCRCRPSRGSRVPLPGKAFT</sequence>